<evidence type="ECO:0000256" key="2">
    <source>
        <dbReference type="ARBA" id="ARBA00022670"/>
    </source>
</evidence>
<keyword evidence="9" id="KW-1185">Reference proteome</keyword>
<dbReference type="Pfam" id="PF13734">
    <property type="entry name" value="Inhibitor_I69"/>
    <property type="match status" value="1"/>
</dbReference>
<accession>A0ABU5QSF5</accession>
<dbReference type="SUPFAM" id="SSF54001">
    <property type="entry name" value="Cysteine proteinases"/>
    <property type="match status" value="1"/>
</dbReference>
<proteinExistence type="inferred from homology"/>
<feature type="chain" id="PRO_5046040689" evidence="6">
    <location>
        <begin position="23"/>
        <end position="402"/>
    </location>
</feature>
<evidence type="ECO:0000313" key="8">
    <source>
        <dbReference type="EMBL" id="MEA5260021.1"/>
    </source>
</evidence>
<dbReference type="InterPro" id="IPR000200">
    <property type="entry name" value="Peptidase_C10"/>
</dbReference>
<evidence type="ECO:0000256" key="6">
    <source>
        <dbReference type="SAM" id="SignalP"/>
    </source>
</evidence>
<reference evidence="8 9" key="1">
    <citation type="submission" date="2023-12" db="EMBL/GenBank/DDBJ databases">
        <title>Novel species of the genus Arcicella isolated from rivers.</title>
        <authorList>
            <person name="Lu H."/>
        </authorList>
    </citation>
    <scope>NUCLEOTIDE SEQUENCE [LARGE SCALE GENOMIC DNA]</scope>
    <source>
        <strain evidence="8 9">LMG 21963</strain>
    </source>
</reference>
<feature type="signal peptide" evidence="6">
    <location>
        <begin position="1"/>
        <end position="22"/>
    </location>
</feature>
<organism evidence="8 9">
    <name type="scientific">Arcicella aquatica</name>
    <dbReference type="NCBI Taxonomy" id="217141"/>
    <lineage>
        <taxon>Bacteria</taxon>
        <taxon>Pseudomonadati</taxon>
        <taxon>Bacteroidota</taxon>
        <taxon>Cytophagia</taxon>
        <taxon>Cytophagales</taxon>
        <taxon>Flectobacillaceae</taxon>
        <taxon>Arcicella</taxon>
    </lineage>
</organism>
<protein>
    <submittedName>
        <fullName evidence="8">C10 family peptidase</fullName>
    </submittedName>
</protein>
<dbReference type="EMBL" id="JAYFUL010000042">
    <property type="protein sequence ID" value="MEA5260021.1"/>
    <property type="molecule type" value="Genomic_DNA"/>
</dbReference>
<dbReference type="PROSITE" id="PS51257">
    <property type="entry name" value="PROKAR_LIPOPROTEIN"/>
    <property type="match status" value="1"/>
</dbReference>
<dbReference type="InterPro" id="IPR025896">
    <property type="entry name" value="Spi_Prtas-inh"/>
</dbReference>
<dbReference type="RefSeq" id="WP_323252150.1">
    <property type="nucleotide sequence ID" value="NZ_JAYFUL010000042.1"/>
</dbReference>
<keyword evidence="3 6" id="KW-0732">Signal</keyword>
<evidence type="ECO:0000256" key="5">
    <source>
        <dbReference type="ARBA" id="ARBA00022807"/>
    </source>
</evidence>
<dbReference type="InterPro" id="IPR044934">
    <property type="entry name" value="Streptopain_sf"/>
</dbReference>
<dbReference type="Pfam" id="PF01640">
    <property type="entry name" value="Peptidase_C10"/>
    <property type="match status" value="1"/>
</dbReference>
<evidence type="ECO:0000256" key="1">
    <source>
        <dbReference type="ARBA" id="ARBA00009693"/>
    </source>
</evidence>
<evidence type="ECO:0000259" key="7">
    <source>
        <dbReference type="Pfam" id="PF13734"/>
    </source>
</evidence>
<keyword evidence="2" id="KW-0645">Protease</keyword>
<dbReference type="Proteomes" id="UP001304671">
    <property type="component" value="Unassembled WGS sequence"/>
</dbReference>
<name>A0ABU5QSF5_9BACT</name>
<feature type="domain" description="Spi protease inhibitor" evidence="7">
    <location>
        <begin position="33"/>
        <end position="136"/>
    </location>
</feature>
<sequence length="402" mass="44076">MKKKYLFLLVFSIFLASCSVEKENSTILTPSTFVSLDVAKKFATDLVNPNSSKNNGVGSELTINNLKSIKKVVSVPDENGLTVYYIITYSEGGFIILSADKKLDPVLAFSEVGDFSLDTKSIPSGLVYWLATTKETVKNIRKDNSSRTKAWDLEETKKAIGFDSNAKSNSRMSYIDPGDGGCSDYVTVVGPLTSTTWDQGCGYNDYLNLSCNNTNQVCSSGGACGNPFTGCIATAMAQIMKNKQKPSSFSWSNMPLSYGTSTTAALMKDIGCKVNMSYGCSGSSATMEDAKYAFVNYYGYSSATLANYNYNVVQSQLNSGHPVMLSGGTNTGWWIFGSYTNGHAWVCDGYRESFYCETGTTYLFLNMNWGWGGTDNGYYGFNNFNPGSYTFNDSRKMIYNLY</sequence>
<keyword evidence="5" id="KW-0788">Thiol protease</keyword>
<dbReference type="Gene3D" id="3.90.70.50">
    <property type="entry name" value="Peptidase C10, streptopain"/>
    <property type="match status" value="2"/>
</dbReference>
<keyword evidence="4" id="KW-0378">Hydrolase</keyword>
<comment type="similarity">
    <text evidence="1">Belongs to the peptidase C10 family.</text>
</comment>
<evidence type="ECO:0000256" key="3">
    <source>
        <dbReference type="ARBA" id="ARBA00022729"/>
    </source>
</evidence>
<dbReference type="InterPro" id="IPR038765">
    <property type="entry name" value="Papain-like_cys_pep_sf"/>
</dbReference>
<comment type="caution">
    <text evidence="8">The sequence shown here is derived from an EMBL/GenBank/DDBJ whole genome shotgun (WGS) entry which is preliminary data.</text>
</comment>
<evidence type="ECO:0000256" key="4">
    <source>
        <dbReference type="ARBA" id="ARBA00022801"/>
    </source>
</evidence>
<evidence type="ECO:0000313" key="9">
    <source>
        <dbReference type="Proteomes" id="UP001304671"/>
    </source>
</evidence>
<gene>
    <name evidence="8" type="ORF">VB264_19645</name>
</gene>